<dbReference type="Gene3D" id="2.180.10.10">
    <property type="entry name" value="RHS repeat-associated core"/>
    <property type="match status" value="1"/>
</dbReference>
<evidence type="ECO:0000313" key="1">
    <source>
        <dbReference type="EMBL" id="MDR4953188.1"/>
    </source>
</evidence>
<dbReference type="Proteomes" id="UP001260959">
    <property type="component" value="Unassembled WGS sequence"/>
</dbReference>
<sequence length="379" mass="40798">MDTNNYYPFGLNHISGAFSTSNFGSFYSYKYNGKELQESGMYDYGARMYMADIGRWGVIDPLAETSRGWSTYAYAYDNPVMFIDPDGRENVSASHWKFDRNSTILGNSWFDDSYVSSGFGNNFKTMWNGGDHGGGSGYYFSGSDAVKMLNYFKDGGTMDGLSFDGNEATWWKGTPTLTSYSGTDIHGEIDLGTGYHAKFSELPMEAYKNWADWGATTVGGGFKYVAKQRTSLYNSGYWIDNLGQRRSTAYAGRARGSLIGLRSDYVRTTTMLGKYAKRAGYVGYAISAGQIGYGVYKDDWKFGVRAQVATANVAGGMAGAAAGAWALGKFGGAIGTLVGPEGTIIGAAVGGIVGSIVGGVWGGDIAEGWASKALNKADY</sequence>
<dbReference type="EMBL" id="JAVIXS010000013">
    <property type="protein sequence ID" value="MDR4953188.1"/>
    <property type="molecule type" value="Genomic_DNA"/>
</dbReference>
<proteinExistence type="predicted"/>
<comment type="caution">
    <text evidence="1">The sequence shown here is derived from an EMBL/GenBank/DDBJ whole genome shotgun (WGS) entry which is preliminary data.</text>
</comment>
<name>A0ABU1E5V3_9FLAO</name>
<evidence type="ECO:0000313" key="2">
    <source>
        <dbReference type="Proteomes" id="UP001260959"/>
    </source>
</evidence>
<dbReference type="NCBIfam" id="TIGR03696">
    <property type="entry name" value="Rhs_assc_core"/>
    <property type="match status" value="1"/>
</dbReference>
<dbReference type="PANTHER" id="PTHR32305">
    <property type="match status" value="1"/>
</dbReference>
<protein>
    <submittedName>
        <fullName evidence="1">RHS repeat-associated core domain-containing protein</fullName>
    </submittedName>
</protein>
<dbReference type="RefSeq" id="WP_309522430.1">
    <property type="nucleotide sequence ID" value="NZ_JAVIXS010000013.1"/>
</dbReference>
<keyword evidence="2" id="KW-1185">Reference proteome</keyword>
<gene>
    <name evidence="1" type="ORF">REB14_13495</name>
</gene>
<reference evidence="1 2" key="1">
    <citation type="submission" date="2023-08" db="EMBL/GenBank/DDBJ databases">
        <authorList>
            <person name="Maltman C."/>
        </authorList>
    </citation>
    <scope>NUCLEOTIDE SEQUENCE [LARGE SCALE GENOMIC DNA]</scope>
    <source>
        <strain evidence="1 2">ES2</strain>
    </source>
</reference>
<dbReference type="InterPro" id="IPR022385">
    <property type="entry name" value="Rhs_assc_core"/>
</dbReference>
<dbReference type="PANTHER" id="PTHR32305:SF15">
    <property type="entry name" value="PROTEIN RHSA-RELATED"/>
    <property type="match status" value="1"/>
</dbReference>
<accession>A0ABU1E5V3</accession>
<dbReference type="InterPro" id="IPR050708">
    <property type="entry name" value="T6SS_VgrG/RHS"/>
</dbReference>
<organism evidence="1 2">
    <name type="scientific">Chryseobacterium metallicongregator</name>
    <dbReference type="NCBI Taxonomy" id="3073042"/>
    <lineage>
        <taxon>Bacteria</taxon>
        <taxon>Pseudomonadati</taxon>
        <taxon>Bacteroidota</taxon>
        <taxon>Flavobacteriia</taxon>
        <taxon>Flavobacteriales</taxon>
        <taxon>Weeksellaceae</taxon>
        <taxon>Chryseobacterium group</taxon>
        <taxon>Chryseobacterium</taxon>
    </lineage>
</organism>